<keyword evidence="2" id="KW-0804">Transcription</keyword>
<evidence type="ECO:0000256" key="4">
    <source>
        <dbReference type="SAM" id="Coils"/>
    </source>
</evidence>
<dbReference type="InterPro" id="IPR052483">
    <property type="entry name" value="bZIP_transcription_regulators"/>
</dbReference>
<dbReference type="GO" id="GO:0005634">
    <property type="term" value="C:nucleus"/>
    <property type="evidence" value="ECO:0007669"/>
    <property type="project" value="TreeGrafter"/>
</dbReference>
<evidence type="ECO:0000256" key="3">
    <source>
        <dbReference type="ARBA" id="ARBA00023242"/>
    </source>
</evidence>
<feature type="coiled-coil region" evidence="4">
    <location>
        <begin position="119"/>
        <end position="153"/>
    </location>
</feature>
<gene>
    <name evidence="6" type="ORF">M0R45_017480</name>
</gene>
<evidence type="ECO:0000256" key="5">
    <source>
        <dbReference type="SAM" id="MobiDB-lite"/>
    </source>
</evidence>
<dbReference type="AlphaFoldDB" id="A0AAW1XW07"/>
<accession>A0AAW1XW07</accession>
<dbReference type="PANTHER" id="PTHR46391">
    <property type="entry name" value="BASIC LEUCINE ZIPPER 34"/>
    <property type="match status" value="1"/>
</dbReference>
<protein>
    <recommendedName>
        <fullName evidence="8">BZIP domain-containing protein</fullName>
    </recommendedName>
</protein>
<dbReference type="Proteomes" id="UP001457282">
    <property type="component" value="Unassembled WGS sequence"/>
</dbReference>
<evidence type="ECO:0008006" key="8">
    <source>
        <dbReference type="Google" id="ProtNLM"/>
    </source>
</evidence>
<proteinExistence type="predicted"/>
<evidence type="ECO:0000313" key="6">
    <source>
        <dbReference type="EMBL" id="KAK9940839.1"/>
    </source>
</evidence>
<evidence type="ECO:0000256" key="2">
    <source>
        <dbReference type="ARBA" id="ARBA00023163"/>
    </source>
</evidence>
<comment type="caution">
    <text evidence="6">The sequence shown here is derived from an EMBL/GenBank/DDBJ whole genome shotgun (WGS) entry which is preliminary data.</text>
</comment>
<evidence type="ECO:0000313" key="7">
    <source>
        <dbReference type="Proteomes" id="UP001457282"/>
    </source>
</evidence>
<name>A0AAW1XW07_RUBAR</name>
<organism evidence="6 7">
    <name type="scientific">Rubus argutus</name>
    <name type="common">Southern blackberry</name>
    <dbReference type="NCBI Taxonomy" id="59490"/>
    <lineage>
        <taxon>Eukaryota</taxon>
        <taxon>Viridiplantae</taxon>
        <taxon>Streptophyta</taxon>
        <taxon>Embryophyta</taxon>
        <taxon>Tracheophyta</taxon>
        <taxon>Spermatophyta</taxon>
        <taxon>Magnoliopsida</taxon>
        <taxon>eudicotyledons</taxon>
        <taxon>Gunneridae</taxon>
        <taxon>Pentapetalae</taxon>
        <taxon>rosids</taxon>
        <taxon>fabids</taxon>
        <taxon>Rosales</taxon>
        <taxon>Rosaceae</taxon>
        <taxon>Rosoideae</taxon>
        <taxon>Rosoideae incertae sedis</taxon>
        <taxon>Rubus</taxon>
    </lineage>
</organism>
<dbReference type="GO" id="GO:0045893">
    <property type="term" value="P:positive regulation of DNA-templated transcription"/>
    <property type="evidence" value="ECO:0007669"/>
    <property type="project" value="TreeGrafter"/>
</dbReference>
<keyword evidence="1" id="KW-0805">Transcription regulation</keyword>
<keyword evidence="4" id="KW-0175">Coiled coil</keyword>
<dbReference type="PANTHER" id="PTHR46391:SF21">
    <property type="entry name" value="BZIP DOMAIN-CONTAINING PROTEIN"/>
    <property type="match status" value="1"/>
</dbReference>
<sequence length="169" mass="18892">MKGSSRPPLPPSPSPLHLSSNSERSNPTDRELGAVIPENTETQSEDVPAEVAVPESESARRSRMNAQRFRLRQFQRSLRLESQFTAIEAEIAVTATRVASARRAFALLREENISIRKSLSNRTRELKHKEAEQVALEEERDSLLQLHEEQNKEREAVAAADIPPMVGSG</sequence>
<keyword evidence="7" id="KW-1185">Reference proteome</keyword>
<feature type="region of interest" description="Disordered" evidence="5">
    <location>
        <begin position="1"/>
        <end position="64"/>
    </location>
</feature>
<dbReference type="GO" id="GO:0003677">
    <property type="term" value="F:DNA binding"/>
    <property type="evidence" value="ECO:0007669"/>
    <property type="project" value="TreeGrafter"/>
</dbReference>
<dbReference type="EMBL" id="JBEDUW010000003">
    <property type="protein sequence ID" value="KAK9940839.1"/>
    <property type="molecule type" value="Genomic_DNA"/>
</dbReference>
<reference evidence="6 7" key="1">
    <citation type="journal article" date="2023" name="G3 (Bethesda)">
        <title>A chromosome-length genome assembly and annotation of blackberry (Rubus argutus, cv. 'Hillquist').</title>
        <authorList>
            <person name="Bruna T."/>
            <person name="Aryal R."/>
            <person name="Dudchenko O."/>
            <person name="Sargent D.J."/>
            <person name="Mead D."/>
            <person name="Buti M."/>
            <person name="Cavallini A."/>
            <person name="Hytonen T."/>
            <person name="Andres J."/>
            <person name="Pham M."/>
            <person name="Weisz D."/>
            <person name="Mascagni F."/>
            <person name="Usai G."/>
            <person name="Natali L."/>
            <person name="Bassil N."/>
            <person name="Fernandez G.E."/>
            <person name="Lomsadze A."/>
            <person name="Armour M."/>
            <person name="Olukolu B."/>
            <person name="Poorten T."/>
            <person name="Britton C."/>
            <person name="Davik J."/>
            <person name="Ashrafi H."/>
            <person name="Aiden E.L."/>
            <person name="Borodovsky M."/>
            <person name="Worthington M."/>
        </authorList>
    </citation>
    <scope>NUCLEOTIDE SEQUENCE [LARGE SCALE GENOMIC DNA]</scope>
    <source>
        <strain evidence="6">PI 553951</strain>
    </source>
</reference>
<evidence type="ECO:0000256" key="1">
    <source>
        <dbReference type="ARBA" id="ARBA00023015"/>
    </source>
</evidence>
<keyword evidence="3" id="KW-0539">Nucleus</keyword>